<dbReference type="Proteomes" id="UP000034150">
    <property type="component" value="Unassembled WGS sequence"/>
</dbReference>
<dbReference type="PANTHER" id="PTHR45527:SF1">
    <property type="entry name" value="FATTY ACID SYNTHASE"/>
    <property type="match status" value="1"/>
</dbReference>
<protein>
    <recommendedName>
        <fullName evidence="1">AMP-dependent synthetase/ligase domain-containing protein</fullName>
    </recommendedName>
</protein>
<accession>A0A0M2WH31</accession>
<dbReference type="STRING" id="1807.MOBUDSM44075_04235"/>
<feature type="non-terminal residue" evidence="2">
    <location>
        <position position="1"/>
    </location>
</feature>
<dbReference type="Gene3D" id="3.30.559.30">
    <property type="entry name" value="Nonribosomal peptide synthetase, condensation domain"/>
    <property type="match status" value="1"/>
</dbReference>
<evidence type="ECO:0000313" key="3">
    <source>
        <dbReference type="Proteomes" id="UP000034150"/>
    </source>
</evidence>
<dbReference type="GO" id="GO:0044550">
    <property type="term" value="P:secondary metabolite biosynthetic process"/>
    <property type="evidence" value="ECO:0007669"/>
    <property type="project" value="TreeGrafter"/>
</dbReference>
<dbReference type="Pfam" id="PF00501">
    <property type="entry name" value="AMP-binding"/>
    <property type="match status" value="1"/>
</dbReference>
<proteinExistence type="predicted"/>
<dbReference type="EMBL" id="LAUZ02000236">
    <property type="protein sequence ID" value="KKO60568.1"/>
    <property type="molecule type" value="Genomic_DNA"/>
</dbReference>
<gene>
    <name evidence="2" type="ORF">WN67_33200</name>
</gene>
<dbReference type="AlphaFoldDB" id="A0A0M2WH31"/>
<dbReference type="RefSeq" id="WP_046366903.1">
    <property type="nucleotide sequence ID" value="NZ_LAUZ02000236.1"/>
</dbReference>
<organism evidence="2 3">
    <name type="scientific">Mycolicibacterium obuense</name>
    <dbReference type="NCBI Taxonomy" id="1807"/>
    <lineage>
        <taxon>Bacteria</taxon>
        <taxon>Bacillati</taxon>
        <taxon>Actinomycetota</taxon>
        <taxon>Actinomycetes</taxon>
        <taxon>Mycobacteriales</taxon>
        <taxon>Mycobacteriaceae</taxon>
        <taxon>Mycolicibacterium</taxon>
    </lineage>
</organism>
<dbReference type="SUPFAM" id="SSF56801">
    <property type="entry name" value="Acetyl-CoA synthetase-like"/>
    <property type="match status" value="1"/>
</dbReference>
<dbReference type="GO" id="GO:0031177">
    <property type="term" value="F:phosphopantetheine binding"/>
    <property type="evidence" value="ECO:0007669"/>
    <property type="project" value="TreeGrafter"/>
</dbReference>
<keyword evidence="3" id="KW-1185">Reference proteome</keyword>
<dbReference type="FunFam" id="3.40.50.980:FF:000001">
    <property type="entry name" value="Non-ribosomal peptide synthetase"/>
    <property type="match status" value="1"/>
</dbReference>
<dbReference type="GO" id="GO:0005737">
    <property type="term" value="C:cytoplasm"/>
    <property type="evidence" value="ECO:0007669"/>
    <property type="project" value="TreeGrafter"/>
</dbReference>
<dbReference type="InterPro" id="IPR000873">
    <property type="entry name" value="AMP-dep_synth/lig_dom"/>
</dbReference>
<sequence>DLTISLHEHHTPTGTPHGIHGAIEYRTDIYNPTTITTLITRLRHILEILTSRADVRLSDIDLLDEVEREQIHRLSHQLSVAPERSSVPEALRRQVSRAPDTLAISDSRHAMTYAELAAAASRVAAMLTSRSIGVGDRVAVLFHRCAEAVTVMLGILQSGAAYVPLDPGQPDSRLDVILADAAPVAVVTTAGLAARVAGGLRSVITVEDADAAPEPGDGPVVGPGPDDVAYVIYTSGTTGTPKGVAVTHQNL</sequence>
<dbReference type="PANTHER" id="PTHR45527">
    <property type="entry name" value="NONRIBOSOMAL PEPTIDE SYNTHETASE"/>
    <property type="match status" value="1"/>
</dbReference>
<dbReference type="PROSITE" id="PS00455">
    <property type="entry name" value="AMP_BINDING"/>
    <property type="match status" value="1"/>
</dbReference>
<dbReference type="OrthoDB" id="4630267at2"/>
<evidence type="ECO:0000259" key="1">
    <source>
        <dbReference type="Pfam" id="PF00501"/>
    </source>
</evidence>
<feature type="domain" description="AMP-dependent synthetase/ligase" evidence="1">
    <location>
        <begin position="91"/>
        <end position="251"/>
    </location>
</feature>
<comment type="caution">
    <text evidence="2">The sequence shown here is derived from an EMBL/GenBank/DDBJ whole genome shotgun (WGS) entry which is preliminary data.</text>
</comment>
<dbReference type="InterPro" id="IPR042099">
    <property type="entry name" value="ANL_N_sf"/>
</dbReference>
<dbReference type="InterPro" id="IPR020459">
    <property type="entry name" value="AMP-binding"/>
</dbReference>
<dbReference type="InterPro" id="IPR020845">
    <property type="entry name" value="AMP-binding_CS"/>
</dbReference>
<feature type="non-terminal residue" evidence="2">
    <location>
        <position position="251"/>
    </location>
</feature>
<reference evidence="2 3" key="1">
    <citation type="journal article" date="2015" name="Genome Announc.">
        <title>Draft Genome Sequence of Mycobacterium obuense Strain UC1, Isolated from Patient Sputum.</title>
        <authorList>
            <person name="Greninger A.L."/>
            <person name="Cunningham G."/>
            <person name="Hsu E.D."/>
            <person name="Yu J.M."/>
            <person name="Chiu C.Y."/>
            <person name="Miller S."/>
        </authorList>
    </citation>
    <scope>NUCLEOTIDE SEQUENCE [LARGE SCALE GENOMIC DNA]</scope>
    <source>
        <strain evidence="2 3">UC1</strain>
    </source>
</reference>
<dbReference type="Gene3D" id="3.40.50.12780">
    <property type="entry name" value="N-terminal domain of ligase-like"/>
    <property type="match status" value="1"/>
</dbReference>
<dbReference type="GO" id="GO:0043041">
    <property type="term" value="P:amino acid activation for nonribosomal peptide biosynthetic process"/>
    <property type="evidence" value="ECO:0007669"/>
    <property type="project" value="TreeGrafter"/>
</dbReference>
<dbReference type="PRINTS" id="PR00154">
    <property type="entry name" value="AMPBINDING"/>
</dbReference>
<name>A0A0M2WH31_9MYCO</name>
<evidence type="ECO:0000313" key="2">
    <source>
        <dbReference type="EMBL" id="KKO60568.1"/>
    </source>
</evidence>